<reference evidence="1 2" key="1">
    <citation type="journal article" date="2019" name="Commun. Biol.">
        <title>The bagworm genome reveals a unique fibroin gene that provides high tensile strength.</title>
        <authorList>
            <person name="Kono N."/>
            <person name="Nakamura H."/>
            <person name="Ohtoshi R."/>
            <person name="Tomita M."/>
            <person name="Numata K."/>
            <person name="Arakawa K."/>
        </authorList>
    </citation>
    <scope>NUCLEOTIDE SEQUENCE [LARGE SCALE GENOMIC DNA]</scope>
</reference>
<accession>A0A4C1VBI8</accession>
<comment type="caution">
    <text evidence="1">The sequence shown here is derived from an EMBL/GenBank/DDBJ whole genome shotgun (WGS) entry which is preliminary data.</text>
</comment>
<gene>
    <name evidence="1" type="ORF">EVAR_20687_1</name>
</gene>
<sequence>MEYTTIAVLRNKPRWILPGYSGKVPAYSCHTALTIEQYLLRPRGNELTTNGRLTVYRPRGKTAAWASVRNKFMNIDPVHSPAGVECDRAHARHSATPALPERPLRYRCRSRRDGTSFASSQARVYTYQRETETFSEQTQAFIESMIRSEVYIVMKPRIGIINRLPSSTGYRCTLGLFAQRCRWLEARPYPGRAIIDFNSRASLIQRQLQLFKRVGTFRANRRQTATVSGLSRGGPAAALRRPCGGGRGEADFYKLYNREDDVVAWCTAKALAGRRAFKNVLPHSFQQI</sequence>
<proteinExistence type="predicted"/>
<dbReference type="AlphaFoldDB" id="A0A4C1VBI8"/>
<evidence type="ECO:0000313" key="2">
    <source>
        <dbReference type="Proteomes" id="UP000299102"/>
    </source>
</evidence>
<organism evidence="1 2">
    <name type="scientific">Eumeta variegata</name>
    <name type="common">Bagworm moth</name>
    <name type="synonym">Eumeta japonica</name>
    <dbReference type="NCBI Taxonomy" id="151549"/>
    <lineage>
        <taxon>Eukaryota</taxon>
        <taxon>Metazoa</taxon>
        <taxon>Ecdysozoa</taxon>
        <taxon>Arthropoda</taxon>
        <taxon>Hexapoda</taxon>
        <taxon>Insecta</taxon>
        <taxon>Pterygota</taxon>
        <taxon>Neoptera</taxon>
        <taxon>Endopterygota</taxon>
        <taxon>Lepidoptera</taxon>
        <taxon>Glossata</taxon>
        <taxon>Ditrysia</taxon>
        <taxon>Tineoidea</taxon>
        <taxon>Psychidae</taxon>
        <taxon>Oiketicinae</taxon>
        <taxon>Eumeta</taxon>
    </lineage>
</organism>
<dbReference type="EMBL" id="BGZK01000302">
    <property type="protein sequence ID" value="GBP35314.1"/>
    <property type="molecule type" value="Genomic_DNA"/>
</dbReference>
<protein>
    <submittedName>
        <fullName evidence="1">Uncharacterized protein</fullName>
    </submittedName>
</protein>
<dbReference type="Proteomes" id="UP000299102">
    <property type="component" value="Unassembled WGS sequence"/>
</dbReference>
<name>A0A4C1VBI8_EUMVA</name>
<evidence type="ECO:0000313" key="1">
    <source>
        <dbReference type="EMBL" id="GBP35314.1"/>
    </source>
</evidence>
<keyword evidence="2" id="KW-1185">Reference proteome</keyword>